<dbReference type="Pfam" id="PF26639">
    <property type="entry name" value="Het-6_barrel"/>
    <property type="match status" value="1"/>
</dbReference>
<protein>
    <submittedName>
        <fullName evidence="2">Heterokaryon incompatibility protein 6,OR allele</fullName>
    </submittedName>
</protein>
<dbReference type="InterPro" id="IPR010730">
    <property type="entry name" value="HET"/>
</dbReference>
<dbReference type="EMBL" id="QGMI01000689">
    <property type="protein sequence ID" value="TVY37628.1"/>
    <property type="molecule type" value="Genomic_DNA"/>
</dbReference>
<comment type="caution">
    <text evidence="2">The sequence shown here is derived from an EMBL/GenBank/DDBJ whole genome shotgun (WGS) entry which is preliminary data.</text>
</comment>
<feature type="domain" description="Heterokaryon incompatibility" evidence="1">
    <location>
        <begin position="45"/>
        <end position="210"/>
    </location>
</feature>
<dbReference type="Pfam" id="PF06985">
    <property type="entry name" value="HET"/>
    <property type="match status" value="1"/>
</dbReference>
<keyword evidence="3" id="KW-1185">Reference proteome</keyword>
<dbReference type="PANTHER" id="PTHR24148">
    <property type="entry name" value="ANKYRIN REPEAT DOMAIN-CONTAINING PROTEIN 39 HOMOLOG-RELATED"/>
    <property type="match status" value="1"/>
</dbReference>
<dbReference type="PANTHER" id="PTHR24148:SF64">
    <property type="entry name" value="HETEROKARYON INCOMPATIBILITY DOMAIN-CONTAINING PROTEIN"/>
    <property type="match status" value="1"/>
</dbReference>
<evidence type="ECO:0000259" key="1">
    <source>
        <dbReference type="Pfam" id="PF06985"/>
    </source>
</evidence>
<name>A0A8H8U883_9HELO</name>
<proteinExistence type="predicted"/>
<dbReference type="AlphaFoldDB" id="A0A8H8U883"/>
<organism evidence="2 3">
    <name type="scientific">Lachnellula occidentalis</name>
    <dbReference type="NCBI Taxonomy" id="215460"/>
    <lineage>
        <taxon>Eukaryota</taxon>
        <taxon>Fungi</taxon>
        <taxon>Dikarya</taxon>
        <taxon>Ascomycota</taxon>
        <taxon>Pezizomycotina</taxon>
        <taxon>Leotiomycetes</taxon>
        <taxon>Helotiales</taxon>
        <taxon>Lachnaceae</taxon>
        <taxon>Lachnellula</taxon>
    </lineage>
</organism>
<evidence type="ECO:0000313" key="2">
    <source>
        <dbReference type="EMBL" id="TVY37628.1"/>
    </source>
</evidence>
<gene>
    <name evidence="2" type="primary">het-6_11</name>
    <name evidence="2" type="ORF">LOCC1_G007435</name>
</gene>
<dbReference type="Proteomes" id="UP000443090">
    <property type="component" value="Unassembled WGS sequence"/>
</dbReference>
<sequence length="607" mass="69351">MPSQQGYPYRALPPNTIRLLRVYQGAGNSLVCDLEVAHIDRLPIYEALSYCWGSPSDKIPIECNASEGLAITKNLHSALHCLRLPNQSRLIWADAICINQEDTEERSSQVRLMKEIYRCASSVVVWLGGPIEIDGNDIWPIPPLLEAAQKNRKRTELPIRHGPKDWGRHLMRPDYATNGDLQDKRWNAVIKSLILLLHRDWFLRTWIIQEVALATHAVVICGSHSANWDDFYRAVSYAIDLDYFSSESPETYSSMQNIERARRDLARHQYLRPLDLYASFRIFLATDPRDKVFGLYGLFDPSDLAVVELQPDYNLDLLQVYTQATIDCIATERNLDVLSFGGQDCLVAHRQLPTWVPDWAYQDRTKPLLPRFLSIISFEEHQWARTWRSATGTSYPVVEVSENKKNIMLSGYVLDRVIETGGTLEKEYSQSLPGREAAWDIYWKTLYAGGYPHGDEQQTKAAFEKWYQPFRDLRSNAVYLSDRLDEIKSSEASKAYQIAAMVGYIGNVTYRGAKLGLGIWMNRNKIPPSKILAFHRTLFKTKRGYVGISSRHVKEGDSIALFQGGKMPLVIREAKEGNWHIVGDTYIHGIMNGEEFDSSRCSMLCID</sequence>
<reference evidence="2 3" key="1">
    <citation type="submission" date="2018-05" db="EMBL/GenBank/DDBJ databases">
        <title>Genome sequencing and assembly of the regulated plant pathogen Lachnellula willkommii and related sister species for the development of diagnostic species identification markers.</title>
        <authorList>
            <person name="Giroux E."/>
            <person name="Bilodeau G."/>
        </authorList>
    </citation>
    <scope>NUCLEOTIDE SEQUENCE [LARGE SCALE GENOMIC DNA]</scope>
    <source>
        <strain evidence="2 3">CBS 160.35</strain>
    </source>
</reference>
<evidence type="ECO:0000313" key="3">
    <source>
        <dbReference type="Proteomes" id="UP000443090"/>
    </source>
</evidence>
<dbReference type="OrthoDB" id="2157530at2759"/>
<accession>A0A8H8U883</accession>
<dbReference type="InterPro" id="IPR052895">
    <property type="entry name" value="HetReg/Transcr_Mod"/>
</dbReference>